<evidence type="ECO:0000313" key="2">
    <source>
        <dbReference type="Proteomes" id="UP000077857"/>
    </source>
</evidence>
<evidence type="ECO:0000313" key="1">
    <source>
        <dbReference type="EMBL" id="OAI19787.1"/>
    </source>
</evidence>
<name>A0A177NP08_9GAMM</name>
<protein>
    <submittedName>
        <fullName evidence="1">Uncharacterized protein</fullName>
    </submittedName>
</protein>
<sequence length="250" mass="29038">MKKIICCLVKIFKDCDNEYADNLLNSGELYCQALKNFKVIEDDEVRGDKYEGLIHWIQPRDCVISLELPENIVDIPREITITEADLTAPAAIQTTEYEYHKIYCMYAIAIDEFSFKYSTEEERISLQKEINDLISKQIEFDEKISSELGNIAIVITNVKKFIDRVKQHCGNDVHHGLVEYFNDEAVSVQFQGIESIFRKRKLYSYQNEYRFAFSSRDQLNSKILNIGDLKDIAYKTTVSELKELISISVK</sequence>
<organism evidence="1 2">
    <name type="scientific">Methylomonas koyamae</name>
    <dbReference type="NCBI Taxonomy" id="702114"/>
    <lineage>
        <taxon>Bacteria</taxon>
        <taxon>Pseudomonadati</taxon>
        <taxon>Pseudomonadota</taxon>
        <taxon>Gammaproteobacteria</taxon>
        <taxon>Methylococcales</taxon>
        <taxon>Methylococcaceae</taxon>
        <taxon>Methylomonas</taxon>
    </lineage>
</organism>
<dbReference type="Proteomes" id="UP000077857">
    <property type="component" value="Unassembled WGS sequence"/>
</dbReference>
<dbReference type="OrthoDB" id="6848467at2"/>
<dbReference type="RefSeq" id="WP_064039398.1">
    <property type="nucleotide sequence ID" value="NZ_LUUJ01000045.1"/>
</dbReference>
<dbReference type="AlphaFoldDB" id="A0A177NP08"/>
<gene>
    <name evidence="1" type="ORF">A1507_06400</name>
</gene>
<accession>A0A177NP08</accession>
<dbReference type="EMBL" id="LUUJ01000045">
    <property type="protein sequence ID" value="OAI19787.1"/>
    <property type="molecule type" value="Genomic_DNA"/>
</dbReference>
<proteinExistence type="predicted"/>
<comment type="caution">
    <text evidence="1">The sequence shown here is derived from an EMBL/GenBank/DDBJ whole genome shotgun (WGS) entry which is preliminary data.</text>
</comment>
<reference evidence="1 2" key="1">
    <citation type="submission" date="2016-03" db="EMBL/GenBank/DDBJ databases">
        <authorList>
            <person name="Ploux O."/>
        </authorList>
    </citation>
    <scope>NUCLEOTIDE SEQUENCE [LARGE SCALE GENOMIC DNA]</scope>
    <source>
        <strain evidence="1 2">R-45378</strain>
    </source>
</reference>